<feature type="region of interest" description="Disordered" evidence="1">
    <location>
        <begin position="23"/>
        <end position="44"/>
    </location>
</feature>
<comment type="caution">
    <text evidence="2">The sequence shown here is derived from an EMBL/GenBank/DDBJ whole genome shotgun (WGS) entry which is preliminary data.</text>
</comment>
<evidence type="ECO:0000313" key="3">
    <source>
        <dbReference type="Proteomes" id="UP000735302"/>
    </source>
</evidence>
<keyword evidence="3" id="KW-1185">Reference proteome</keyword>
<dbReference type="AlphaFoldDB" id="A0AAV4C5J0"/>
<name>A0AAV4C5J0_9GAST</name>
<sequence>MNVMVLDNTIIIVVIDDDDDVVIESSSSSSSTTSSSSSSSLSSSVSYYCLLTPGESKGGEESNGKLPHDAVCQEQSEPYFRFPDAWTKHGAHFSWGFCGTGDKEPALRPAEIHLSRHRVPPPAPWIEGVSKSLRSLCC</sequence>
<gene>
    <name evidence="2" type="ORF">PoB_005319300</name>
</gene>
<protein>
    <submittedName>
        <fullName evidence="2">Uncharacterized protein</fullName>
    </submittedName>
</protein>
<evidence type="ECO:0000256" key="1">
    <source>
        <dbReference type="SAM" id="MobiDB-lite"/>
    </source>
</evidence>
<proteinExistence type="predicted"/>
<dbReference type="Proteomes" id="UP000735302">
    <property type="component" value="Unassembled WGS sequence"/>
</dbReference>
<organism evidence="2 3">
    <name type="scientific">Plakobranchus ocellatus</name>
    <dbReference type="NCBI Taxonomy" id="259542"/>
    <lineage>
        <taxon>Eukaryota</taxon>
        <taxon>Metazoa</taxon>
        <taxon>Spiralia</taxon>
        <taxon>Lophotrochozoa</taxon>
        <taxon>Mollusca</taxon>
        <taxon>Gastropoda</taxon>
        <taxon>Heterobranchia</taxon>
        <taxon>Euthyneura</taxon>
        <taxon>Panpulmonata</taxon>
        <taxon>Sacoglossa</taxon>
        <taxon>Placobranchoidea</taxon>
        <taxon>Plakobranchidae</taxon>
        <taxon>Plakobranchus</taxon>
    </lineage>
</organism>
<evidence type="ECO:0000313" key="2">
    <source>
        <dbReference type="EMBL" id="GFO26688.1"/>
    </source>
</evidence>
<accession>A0AAV4C5J0</accession>
<reference evidence="2 3" key="1">
    <citation type="journal article" date="2021" name="Elife">
        <title>Chloroplast acquisition without the gene transfer in kleptoplastic sea slugs, Plakobranchus ocellatus.</title>
        <authorList>
            <person name="Maeda T."/>
            <person name="Takahashi S."/>
            <person name="Yoshida T."/>
            <person name="Shimamura S."/>
            <person name="Takaki Y."/>
            <person name="Nagai Y."/>
            <person name="Toyoda A."/>
            <person name="Suzuki Y."/>
            <person name="Arimoto A."/>
            <person name="Ishii H."/>
            <person name="Satoh N."/>
            <person name="Nishiyama T."/>
            <person name="Hasebe M."/>
            <person name="Maruyama T."/>
            <person name="Minagawa J."/>
            <person name="Obokata J."/>
            <person name="Shigenobu S."/>
        </authorList>
    </citation>
    <scope>NUCLEOTIDE SEQUENCE [LARGE SCALE GENOMIC DNA]</scope>
</reference>
<dbReference type="EMBL" id="BLXT01005852">
    <property type="protein sequence ID" value="GFO26688.1"/>
    <property type="molecule type" value="Genomic_DNA"/>
</dbReference>